<evidence type="ECO:0000256" key="7">
    <source>
        <dbReference type="ARBA" id="ARBA00023172"/>
    </source>
</evidence>
<evidence type="ECO:0000256" key="3">
    <source>
        <dbReference type="ARBA" id="ARBA00013365"/>
    </source>
</evidence>
<evidence type="ECO:0000256" key="4">
    <source>
        <dbReference type="ARBA" id="ARBA00022722"/>
    </source>
</evidence>
<dbReference type="CDD" id="cd00840">
    <property type="entry name" value="MPP_Mre11_N"/>
    <property type="match status" value="1"/>
</dbReference>
<comment type="function">
    <text evidence="8">SbcCD cleaves DNA hairpin structures. These structures can inhibit DNA replication and are intermediates in certain DNA recombination reactions. The complex acts as a 3'-&gt;5' double strand exonuclease that can open hairpins. It also has a 5' single-strand endonuclease activity.</text>
</comment>
<dbReference type="Gene3D" id="3.60.21.10">
    <property type="match status" value="1"/>
</dbReference>
<evidence type="ECO:0000256" key="5">
    <source>
        <dbReference type="ARBA" id="ARBA00022801"/>
    </source>
</evidence>
<evidence type="ECO:0000259" key="9">
    <source>
        <dbReference type="Pfam" id="PF00149"/>
    </source>
</evidence>
<evidence type="ECO:0000313" key="12">
    <source>
        <dbReference type="Proteomes" id="UP000481043"/>
    </source>
</evidence>
<accession>A0A6M0Q6E5</accession>
<dbReference type="PANTHER" id="PTHR30337:SF0">
    <property type="entry name" value="NUCLEASE SBCCD SUBUNIT D"/>
    <property type="match status" value="1"/>
</dbReference>
<evidence type="ECO:0000256" key="2">
    <source>
        <dbReference type="ARBA" id="ARBA00011322"/>
    </source>
</evidence>
<organism evidence="11 12">
    <name type="scientific">Bacillus mesophilus</name>
    <dbReference type="NCBI Taxonomy" id="1808955"/>
    <lineage>
        <taxon>Bacteria</taxon>
        <taxon>Bacillati</taxon>
        <taxon>Bacillota</taxon>
        <taxon>Bacilli</taxon>
        <taxon>Bacillales</taxon>
        <taxon>Bacillaceae</taxon>
        <taxon>Bacillus</taxon>
    </lineage>
</organism>
<keyword evidence="8" id="KW-0235">DNA replication</keyword>
<dbReference type="InterPro" id="IPR004593">
    <property type="entry name" value="SbcD"/>
</dbReference>
<keyword evidence="8" id="KW-0255">Endonuclease</keyword>
<dbReference type="InterPro" id="IPR050535">
    <property type="entry name" value="DNA_Repair-Maintenance_Comp"/>
</dbReference>
<dbReference type="Proteomes" id="UP000481043">
    <property type="component" value="Unassembled WGS sequence"/>
</dbReference>
<dbReference type="InterPro" id="IPR029052">
    <property type="entry name" value="Metallo-depent_PP-like"/>
</dbReference>
<comment type="subunit">
    <text evidence="2 8">Heterodimer of SbcC and SbcD.</text>
</comment>
<protein>
    <recommendedName>
        <fullName evidence="3 8">Nuclease SbcCD subunit D</fullName>
    </recommendedName>
</protein>
<keyword evidence="6 8" id="KW-0269">Exonuclease</keyword>
<dbReference type="Pfam" id="PF12320">
    <property type="entry name" value="SbcD_C"/>
    <property type="match status" value="1"/>
</dbReference>
<dbReference type="NCBIfam" id="TIGR00619">
    <property type="entry name" value="sbcd"/>
    <property type="match status" value="1"/>
</dbReference>
<dbReference type="GO" id="GO:0006310">
    <property type="term" value="P:DNA recombination"/>
    <property type="evidence" value="ECO:0007669"/>
    <property type="project" value="UniProtKB-KW"/>
</dbReference>
<keyword evidence="4 8" id="KW-0540">Nuclease</keyword>
<evidence type="ECO:0000256" key="1">
    <source>
        <dbReference type="ARBA" id="ARBA00010555"/>
    </source>
</evidence>
<dbReference type="PANTHER" id="PTHR30337">
    <property type="entry name" value="COMPONENT OF ATP-DEPENDENT DSDNA EXONUCLEASE"/>
    <property type="match status" value="1"/>
</dbReference>
<dbReference type="GO" id="GO:0008408">
    <property type="term" value="F:3'-5' exonuclease activity"/>
    <property type="evidence" value="ECO:0007669"/>
    <property type="project" value="InterPro"/>
</dbReference>
<gene>
    <name evidence="8" type="primary">sbcD</name>
    <name evidence="11" type="ORF">G4D63_02885</name>
</gene>
<evidence type="ECO:0000256" key="6">
    <source>
        <dbReference type="ARBA" id="ARBA00022839"/>
    </source>
</evidence>
<dbReference type="GO" id="GO:0004519">
    <property type="term" value="F:endonuclease activity"/>
    <property type="evidence" value="ECO:0007669"/>
    <property type="project" value="UniProtKB-KW"/>
</dbReference>
<proteinExistence type="inferred from homology"/>
<keyword evidence="12" id="KW-1185">Reference proteome</keyword>
<dbReference type="SUPFAM" id="SSF56300">
    <property type="entry name" value="Metallo-dependent phosphatases"/>
    <property type="match status" value="1"/>
</dbReference>
<dbReference type="AlphaFoldDB" id="A0A6M0Q6E5"/>
<evidence type="ECO:0000256" key="8">
    <source>
        <dbReference type="RuleBase" id="RU363069"/>
    </source>
</evidence>
<dbReference type="Pfam" id="PF00149">
    <property type="entry name" value="Metallophos"/>
    <property type="match status" value="1"/>
</dbReference>
<evidence type="ECO:0000313" key="11">
    <source>
        <dbReference type="EMBL" id="NEY70678.1"/>
    </source>
</evidence>
<feature type="domain" description="Nuclease SbcCD subunit D C-terminal" evidence="10">
    <location>
        <begin position="276"/>
        <end position="365"/>
    </location>
</feature>
<name>A0A6M0Q6E5_9BACI</name>
<dbReference type="EMBL" id="JAAIWM010000001">
    <property type="protein sequence ID" value="NEY70678.1"/>
    <property type="molecule type" value="Genomic_DNA"/>
</dbReference>
<dbReference type="InterPro" id="IPR041796">
    <property type="entry name" value="Mre11_N"/>
</dbReference>
<dbReference type="InterPro" id="IPR026843">
    <property type="entry name" value="SbcD_C"/>
</dbReference>
<dbReference type="InterPro" id="IPR004843">
    <property type="entry name" value="Calcineurin-like_PHP"/>
</dbReference>
<comment type="similarity">
    <text evidence="1 8">Belongs to the SbcD family.</text>
</comment>
<keyword evidence="5 8" id="KW-0378">Hydrolase</keyword>
<keyword evidence="7 8" id="KW-0233">DNA recombination</keyword>
<feature type="domain" description="Calcineurin-like phosphoesterase" evidence="9">
    <location>
        <begin position="1"/>
        <end position="224"/>
    </location>
</feature>
<reference evidence="11 12" key="1">
    <citation type="submission" date="2020-02" db="EMBL/GenBank/DDBJ databases">
        <title>Bacillus aquiflavi sp. nov., isolated from yellow water of strong flavor Chinese baijiu in Yibin region of China.</title>
        <authorList>
            <person name="Xie J."/>
        </authorList>
    </citation>
    <scope>NUCLEOTIDE SEQUENCE [LARGE SCALE GENOMIC DNA]</scope>
    <source>
        <strain evidence="11 12">SA4</strain>
    </source>
</reference>
<evidence type="ECO:0000259" key="10">
    <source>
        <dbReference type="Pfam" id="PF12320"/>
    </source>
</evidence>
<sequence length="393" mass="43876">MRILHTADWHLGKTLEGRSRLEEQAQFMDELVEIVEREQVDVVLMAGDVFDTVNPPALAEQLFYEGISRLSNNGKRSISIIAGNHDSPDRLLAAAPLAKKQGISIVGFPTVQVQSIYVPTTDETLKLAALPYPSESRLSEVLSEINDELALRNKYDERIQRMFQFMSEQFSPQTVNVAMSHLYVQGGSSSDSERPIEVGGAYTVAGTSLPKQAQYVALGHLHRPQMIKRAETIARYSGSPLAYSFSEAGYTKSVSIIDVVPGGEAQVTEIYLSSGKPLVRWKATEGVSQVHQWLDSKKDQQAWIDLEIHVTNTLSIEEIQRIRKSHAGIIHIRPVFEAEIEQQELAAASNLPVDELFKRFYERQTGGAKLEPELLNVFLELLNEEKSTVGEED</sequence>
<dbReference type="RefSeq" id="WP_163177508.1">
    <property type="nucleotide sequence ID" value="NZ_JAAIWM010000001.1"/>
</dbReference>
<dbReference type="GO" id="GO:0006260">
    <property type="term" value="P:DNA replication"/>
    <property type="evidence" value="ECO:0007669"/>
    <property type="project" value="UniProtKB-KW"/>
</dbReference>
<comment type="caution">
    <text evidence="11">The sequence shown here is derived from an EMBL/GenBank/DDBJ whole genome shotgun (WGS) entry which is preliminary data.</text>
</comment>